<dbReference type="eggNOG" id="COG1778">
    <property type="taxonomic scope" value="Bacteria"/>
</dbReference>
<dbReference type="GO" id="GO:0046872">
    <property type="term" value="F:metal ion binding"/>
    <property type="evidence" value="ECO:0007669"/>
    <property type="project" value="UniProtKB-UniRule"/>
</dbReference>
<reference evidence="13 14" key="1">
    <citation type="journal article" date="2005" name="Nucleic Acids Res.">
        <title>Genomic blueprint of Hahella chejuensis, a marine microbe producing an algicidal agent.</title>
        <authorList>
            <person name="Jeong H."/>
            <person name="Yim J.H."/>
            <person name="Lee C."/>
            <person name="Choi S.-H."/>
            <person name="Park Y.K."/>
            <person name="Yoon S.H."/>
            <person name="Hur C.-G."/>
            <person name="Kang H.-Y."/>
            <person name="Kim D."/>
            <person name="Lee H.H."/>
            <person name="Park K.H."/>
            <person name="Park S.-H."/>
            <person name="Park H.-S."/>
            <person name="Lee H.K."/>
            <person name="Oh T.K."/>
            <person name="Kim J.F."/>
        </authorList>
    </citation>
    <scope>NUCLEOTIDE SEQUENCE [LARGE SCALE GENOMIC DNA]</scope>
    <source>
        <strain evidence="13 14">KCTC 2396</strain>
    </source>
</reference>
<evidence type="ECO:0000256" key="2">
    <source>
        <dbReference type="ARBA" id="ARBA00001946"/>
    </source>
</evidence>
<dbReference type="CDD" id="cd01630">
    <property type="entry name" value="HAD_KDO-like"/>
    <property type="match status" value="1"/>
</dbReference>
<evidence type="ECO:0000313" key="13">
    <source>
        <dbReference type="EMBL" id="ABC31989.1"/>
    </source>
</evidence>
<comment type="cofactor">
    <cofactor evidence="2 11 12">
        <name>Mg(2+)</name>
        <dbReference type="ChEBI" id="CHEBI:18420"/>
    </cofactor>
</comment>
<dbReference type="PANTHER" id="PTHR21485">
    <property type="entry name" value="HAD SUPERFAMILY MEMBERS CMAS AND KDSC"/>
    <property type="match status" value="1"/>
</dbReference>
<proteinExistence type="inferred from homology"/>
<dbReference type="OrthoDB" id="9805604at2"/>
<evidence type="ECO:0000313" key="14">
    <source>
        <dbReference type="Proteomes" id="UP000000238"/>
    </source>
</evidence>
<feature type="binding site" evidence="12">
    <location>
        <position position="115"/>
    </location>
    <ligand>
        <name>Mg(2+)</name>
        <dbReference type="ChEBI" id="CHEBI:18420"/>
    </ligand>
</feature>
<dbReference type="STRING" id="349521.HCH_05316"/>
<dbReference type="EMBL" id="CP000155">
    <property type="protein sequence ID" value="ABC31989.1"/>
    <property type="molecule type" value="Genomic_DNA"/>
</dbReference>
<comment type="function">
    <text evidence="11">Catalyzes the hydrolysis of 3-deoxy-D-manno-octulosonate 8-phosphate (KDO 8-P) to 3-deoxy-D-manno-octulosonate (KDO) and inorganic phosphate.</text>
</comment>
<dbReference type="InterPro" id="IPR050793">
    <property type="entry name" value="CMP-NeuNAc_synthase"/>
</dbReference>
<keyword evidence="8 11" id="KW-0378">Hydrolase</keyword>
<keyword evidence="14" id="KW-1185">Reference proteome</keyword>
<dbReference type="SFLD" id="SFLDG01136">
    <property type="entry name" value="C1.6:_Phosphoserine_Phosphatas"/>
    <property type="match status" value="1"/>
</dbReference>
<evidence type="ECO:0000256" key="4">
    <source>
        <dbReference type="ARBA" id="ARBA00011881"/>
    </source>
</evidence>
<dbReference type="SFLD" id="SFLDS00003">
    <property type="entry name" value="Haloacid_Dehalogenase"/>
    <property type="match status" value="1"/>
</dbReference>
<dbReference type="RefSeq" id="WP_011399053.1">
    <property type="nucleotide sequence ID" value="NC_007645.1"/>
</dbReference>
<evidence type="ECO:0000256" key="5">
    <source>
        <dbReference type="ARBA" id="ARBA00013066"/>
    </source>
</evidence>
<keyword evidence="9 11" id="KW-0460">Magnesium</keyword>
<accession>Q2SBI5</accession>
<dbReference type="PANTHER" id="PTHR21485:SF3">
    <property type="entry name" value="N-ACYLNEURAMINATE CYTIDYLYLTRANSFERASE"/>
    <property type="match status" value="1"/>
</dbReference>
<gene>
    <name evidence="13" type="ordered locus">HCH_05316</name>
</gene>
<dbReference type="SUPFAM" id="SSF56784">
    <property type="entry name" value="HAD-like"/>
    <property type="match status" value="1"/>
</dbReference>
<dbReference type="InterPro" id="IPR023214">
    <property type="entry name" value="HAD_sf"/>
</dbReference>
<dbReference type="NCBIfam" id="TIGR01662">
    <property type="entry name" value="HAD-SF-IIIA"/>
    <property type="match status" value="1"/>
</dbReference>
<keyword evidence="7 11" id="KW-0479">Metal-binding</keyword>
<comment type="similarity">
    <text evidence="3 11">Belongs to the KdsC family.</text>
</comment>
<dbReference type="SFLD" id="SFLDG01138">
    <property type="entry name" value="C1.6.2:_Deoxy-d-mannose-octulo"/>
    <property type="match status" value="1"/>
</dbReference>
<evidence type="ECO:0000256" key="9">
    <source>
        <dbReference type="ARBA" id="ARBA00022842"/>
    </source>
</evidence>
<dbReference type="PIRSF" id="PIRSF006118">
    <property type="entry name" value="KDO8-P_Ptase"/>
    <property type="match status" value="1"/>
</dbReference>
<protein>
    <recommendedName>
        <fullName evidence="6 11">3-deoxy-D-manno-octulosonate 8-phosphate phosphatase KdsC</fullName>
        <ecNumber evidence="5 11">3.1.3.45</ecNumber>
    </recommendedName>
    <alternativeName>
        <fullName evidence="10 11">KDO 8-P phosphatase</fullName>
    </alternativeName>
</protein>
<comment type="catalytic activity">
    <reaction evidence="1 11">
        <text>3-deoxy-alpha-D-manno-2-octulosonate-8-phosphate + H2O = 3-deoxy-alpha-D-manno-oct-2-ulosonate + phosphate</text>
        <dbReference type="Rhea" id="RHEA:11500"/>
        <dbReference type="ChEBI" id="CHEBI:15377"/>
        <dbReference type="ChEBI" id="CHEBI:43474"/>
        <dbReference type="ChEBI" id="CHEBI:85985"/>
        <dbReference type="ChEBI" id="CHEBI:85986"/>
        <dbReference type="EC" id="3.1.3.45"/>
    </reaction>
</comment>
<evidence type="ECO:0000256" key="8">
    <source>
        <dbReference type="ARBA" id="ARBA00022801"/>
    </source>
</evidence>
<dbReference type="Proteomes" id="UP000000238">
    <property type="component" value="Chromosome"/>
</dbReference>
<evidence type="ECO:0000256" key="12">
    <source>
        <dbReference type="PIRSR" id="PIRSR006118-2"/>
    </source>
</evidence>
<dbReference type="EC" id="3.1.3.45" evidence="5 11"/>
<evidence type="ECO:0000256" key="11">
    <source>
        <dbReference type="PIRNR" id="PIRNR006118"/>
    </source>
</evidence>
<feature type="binding site" evidence="12">
    <location>
        <position position="22"/>
    </location>
    <ligand>
        <name>Mg(2+)</name>
        <dbReference type="ChEBI" id="CHEBI:18420"/>
    </ligand>
</feature>
<evidence type="ECO:0000256" key="10">
    <source>
        <dbReference type="ARBA" id="ARBA00031051"/>
    </source>
</evidence>
<dbReference type="InterPro" id="IPR006549">
    <property type="entry name" value="HAD-SF_hydro_IIIA"/>
</dbReference>
<comment type="subunit">
    <text evidence="4 11">Homotetramer.</text>
</comment>
<dbReference type="FunFam" id="3.40.50.1000:FF:000029">
    <property type="entry name" value="3-deoxy-D-manno-octulosonate 8-phosphate phosphatase KdsC"/>
    <property type="match status" value="1"/>
</dbReference>
<dbReference type="KEGG" id="hch:HCH_05316"/>
<keyword evidence="11" id="KW-0448">Lipopolysaccharide biosynthesis</keyword>
<dbReference type="GO" id="GO:0019143">
    <property type="term" value="F:3-deoxy-manno-octulosonate-8-phosphatase activity"/>
    <property type="evidence" value="ECO:0007669"/>
    <property type="project" value="UniProtKB-UniRule"/>
</dbReference>
<dbReference type="GO" id="GO:0009103">
    <property type="term" value="P:lipopolysaccharide biosynthetic process"/>
    <property type="evidence" value="ECO:0007669"/>
    <property type="project" value="UniProtKB-UniRule"/>
</dbReference>
<name>Q2SBI5_HAHCH</name>
<dbReference type="Pfam" id="PF00702">
    <property type="entry name" value="Hydrolase"/>
    <property type="match status" value="1"/>
</dbReference>
<dbReference type="AlphaFoldDB" id="Q2SBI5"/>
<dbReference type="NCBIfam" id="TIGR01670">
    <property type="entry name" value="KdsC-phosphatas"/>
    <property type="match status" value="1"/>
</dbReference>
<dbReference type="InterPro" id="IPR036412">
    <property type="entry name" value="HAD-like_sf"/>
</dbReference>
<dbReference type="Gene3D" id="3.40.50.1000">
    <property type="entry name" value="HAD superfamily/HAD-like"/>
    <property type="match status" value="1"/>
</dbReference>
<dbReference type="GO" id="GO:0008781">
    <property type="term" value="F:N-acylneuraminate cytidylyltransferase activity"/>
    <property type="evidence" value="ECO:0007669"/>
    <property type="project" value="TreeGrafter"/>
</dbReference>
<feature type="binding site" evidence="12">
    <location>
        <position position="24"/>
    </location>
    <ligand>
        <name>substrate</name>
    </ligand>
</feature>
<evidence type="ECO:0000256" key="7">
    <source>
        <dbReference type="ARBA" id="ARBA00022723"/>
    </source>
</evidence>
<dbReference type="InterPro" id="IPR010023">
    <property type="entry name" value="KdsC_fam"/>
</dbReference>
<evidence type="ECO:0000256" key="1">
    <source>
        <dbReference type="ARBA" id="ARBA00000898"/>
    </source>
</evidence>
<evidence type="ECO:0000256" key="3">
    <source>
        <dbReference type="ARBA" id="ARBA00005893"/>
    </source>
</evidence>
<dbReference type="HOGENOM" id="CLU_106694_0_1_6"/>
<evidence type="ECO:0000256" key="6">
    <source>
        <dbReference type="ARBA" id="ARBA00020092"/>
    </source>
</evidence>
<sequence length="178" mass="18893">MSPSLTEQQIQALKPIKLLALDVDGVLTDGTLYFGESGEQLKPFSILDGLGVKLLQKAGVTVAIITGRKSAMVAKRAGDLGILELLQGREDKLVGLNEIRGKLGLELDECAYIGDDLPDLAAIRSCGFGATVPNGHWFVRQHAAYCTSAQGGKGAVREVCDMILAAKGLLHTSLEAYL</sequence>
<organism evidence="13 14">
    <name type="scientific">Hahella chejuensis (strain KCTC 2396)</name>
    <dbReference type="NCBI Taxonomy" id="349521"/>
    <lineage>
        <taxon>Bacteria</taxon>
        <taxon>Pseudomonadati</taxon>
        <taxon>Pseudomonadota</taxon>
        <taxon>Gammaproteobacteria</taxon>
        <taxon>Oceanospirillales</taxon>
        <taxon>Hahellaceae</taxon>
        <taxon>Hahella</taxon>
    </lineage>
</organism>